<evidence type="ECO:0000256" key="3">
    <source>
        <dbReference type="ARBA" id="ARBA00023125"/>
    </source>
</evidence>
<dbReference type="REBASE" id="298773">
    <property type="entry name" value="S.Sha411ORF13500P"/>
</dbReference>
<dbReference type="InterPro" id="IPR044946">
    <property type="entry name" value="Restrct_endonuc_typeI_TRD_sf"/>
</dbReference>
<keyword evidence="3" id="KW-0238">DNA-binding</keyword>
<accession>A0A372MD49</accession>
<organism evidence="5 6">
    <name type="scientific">Sphaerochaeta halotolerans</name>
    <dbReference type="NCBI Taxonomy" id="2293840"/>
    <lineage>
        <taxon>Bacteria</taxon>
        <taxon>Pseudomonadati</taxon>
        <taxon>Spirochaetota</taxon>
        <taxon>Spirochaetia</taxon>
        <taxon>Spirochaetales</taxon>
        <taxon>Sphaerochaetaceae</taxon>
        <taxon>Sphaerochaeta</taxon>
    </lineage>
</organism>
<reference evidence="5 6" key="2">
    <citation type="submission" date="2018-09" db="EMBL/GenBank/DDBJ databases">
        <title>Genome of Sphaerochaeta halotolerans strain 4-11.</title>
        <authorList>
            <person name="Nazina T.N."/>
            <person name="Sokolova D.S."/>
        </authorList>
    </citation>
    <scope>NUCLEOTIDE SEQUENCE [LARGE SCALE GENOMIC DNA]</scope>
    <source>
        <strain evidence="5 6">4-11</strain>
    </source>
</reference>
<comment type="similarity">
    <text evidence="1">Belongs to the type-I restriction system S methylase family.</text>
</comment>
<keyword evidence="2" id="KW-0680">Restriction system</keyword>
<keyword evidence="6" id="KW-1185">Reference proteome</keyword>
<dbReference type="SUPFAM" id="SSF116734">
    <property type="entry name" value="DNA methylase specificity domain"/>
    <property type="match status" value="2"/>
</dbReference>
<dbReference type="PANTHER" id="PTHR43140:SF1">
    <property type="entry name" value="TYPE I RESTRICTION ENZYME ECOKI SPECIFICITY SUBUNIT"/>
    <property type="match status" value="1"/>
</dbReference>
<evidence type="ECO:0000313" key="6">
    <source>
        <dbReference type="Proteomes" id="UP000264002"/>
    </source>
</evidence>
<name>A0A372MD49_9SPIR</name>
<proteinExistence type="inferred from homology"/>
<dbReference type="Gene3D" id="3.90.220.20">
    <property type="entry name" value="DNA methylase specificity domains"/>
    <property type="match status" value="2"/>
</dbReference>
<gene>
    <name evidence="5" type="ORF">DYP60_13505</name>
</gene>
<evidence type="ECO:0000313" key="5">
    <source>
        <dbReference type="EMBL" id="RFU93702.1"/>
    </source>
</evidence>
<dbReference type="InterPro" id="IPR051212">
    <property type="entry name" value="Type-I_RE_S_subunit"/>
</dbReference>
<dbReference type="GO" id="GO:0009307">
    <property type="term" value="P:DNA restriction-modification system"/>
    <property type="evidence" value="ECO:0007669"/>
    <property type="project" value="UniProtKB-KW"/>
</dbReference>
<feature type="domain" description="Type I restriction modification DNA specificity" evidence="4">
    <location>
        <begin position="183"/>
        <end position="266"/>
    </location>
</feature>
<dbReference type="AlphaFoldDB" id="A0A372MD49"/>
<comment type="caution">
    <text evidence="5">The sequence shown here is derived from an EMBL/GenBank/DDBJ whole genome shotgun (WGS) entry which is preliminary data.</text>
</comment>
<dbReference type="PANTHER" id="PTHR43140">
    <property type="entry name" value="TYPE-1 RESTRICTION ENZYME ECOKI SPECIFICITY PROTEIN"/>
    <property type="match status" value="1"/>
</dbReference>
<dbReference type="EMBL" id="QUWK01000023">
    <property type="protein sequence ID" value="RFU93702.1"/>
    <property type="molecule type" value="Genomic_DNA"/>
</dbReference>
<dbReference type="RefSeq" id="WP_117331546.1">
    <property type="nucleotide sequence ID" value="NZ_QUWK01000023.1"/>
</dbReference>
<dbReference type="Pfam" id="PF01420">
    <property type="entry name" value="Methylase_S"/>
    <property type="match status" value="1"/>
</dbReference>
<keyword evidence="5" id="KW-0255">Endonuclease</keyword>
<keyword evidence="5" id="KW-0540">Nuclease</keyword>
<dbReference type="Proteomes" id="UP000264002">
    <property type="component" value="Unassembled WGS sequence"/>
</dbReference>
<evidence type="ECO:0000256" key="2">
    <source>
        <dbReference type="ARBA" id="ARBA00022747"/>
    </source>
</evidence>
<dbReference type="InterPro" id="IPR000055">
    <property type="entry name" value="Restrct_endonuc_typeI_TRD"/>
</dbReference>
<evidence type="ECO:0000259" key="4">
    <source>
        <dbReference type="Pfam" id="PF01420"/>
    </source>
</evidence>
<reference evidence="6" key="1">
    <citation type="submission" date="2018-08" db="EMBL/GenBank/DDBJ databases">
        <authorList>
            <person name="Grouzdev D.S."/>
            <person name="Krutkina M.S."/>
        </authorList>
    </citation>
    <scope>NUCLEOTIDE SEQUENCE [LARGE SCALE GENOMIC DNA]</scope>
    <source>
        <strain evidence="6">4-11</strain>
    </source>
</reference>
<dbReference type="GO" id="GO:0004519">
    <property type="term" value="F:endonuclease activity"/>
    <property type="evidence" value="ECO:0007669"/>
    <property type="project" value="UniProtKB-KW"/>
</dbReference>
<sequence>MFDSISFREQIRSKVYGVKVFHPTQSIIKQVFGIYPSLTEQSAIAAYLDKRTAEIDGILSNLARQAEMLDTYKRELIVEAVTKGLDKSAALKDSGVDWIGGTPAHWEITKIKWMFEIVKRIYGKEDRDVLSITQRGLKVKDIESNDGQLAESYTNYQMVNVNDFAMNSMDLLTGWVDCSLFDGVTSPDYRVFRFLPGKEQCHSYYKYLFQMCYKNRIFYRLGQGVSNLGRWRLQADQFLNMRLPQPPVDEQKKIAAYLDAKTSQVEGLIADITEQIVQLKRYRQIVIHDAVTGKIKVKEG</sequence>
<evidence type="ECO:0000256" key="1">
    <source>
        <dbReference type="ARBA" id="ARBA00010923"/>
    </source>
</evidence>
<keyword evidence="5" id="KW-0378">Hydrolase</keyword>
<protein>
    <submittedName>
        <fullName evidence="5">Restriction endonuclease subunit S</fullName>
    </submittedName>
</protein>
<dbReference type="GO" id="GO:0003677">
    <property type="term" value="F:DNA binding"/>
    <property type="evidence" value="ECO:0007669"/>
    <property type="project" value="UniProtKB-KW"/>
</dbReference>